<evidence type="ECO:0000256" key="1">
    <source>
        <dbReference type="SAM" id="MobiDB-lite"/>
    </source>
</evidence>
<dbReference type="EMBL" id="CP016249">
    <property type="protein sequence ID" value="ANQ08842.1"/>
    <property type="molecule type" value="Genomic_DNA"/>
</dbReference>
<name>A0A1B1E1C6_9APIC</name>
<organism evidence="3 4">
    <name type="scientific">Plasmodium coatneyi</name>
    <dbReference type="NCBI Taxonomy" id="208452"/>
    <lineage>
        <taxon>Eukaryota</taxon>
        <taxon>Sar</taxon>
        <taxon>Alveolata</taxon>
        <taxon>Apicomplexa</taxon>
        <taxon>Aconoidasida</taxon>
        <taxon>Haemosporida</taxon>
        <taxon>Plasmodiidae</taxon>
        <taxon>Plasmodium</taxon>
    </lineage>
</organism>
<sequence length="175" mass="20438">MTYLLWKYLFFGKRRKRYRREHQVSGPTLQEQPLDHVDQDDGSHEYTLVKKRRQPRSVPTRTKMPKKQGVGRPVGRRTIIDIHLEVLDECQKGDKQLVRKDFFEILVQEFMGSEFIKEKNVPNVNVPNEEIPSSDSGFAVPGLGFREEDFLPKGNVPMYDIPKEQISSSDSMFRV</sequence>
<dbReference type="KEGG" id="pcot:PCOAH_00035680"/>
<reference evidence="4" key="1">
    <citation type="submission" date="2016-06" db="EMBL/GenBank/DDBJ databases">
        <title>First high quality genome sequence of Plasmodium coatneyi using continuous long reads from single molecule, real-time sequencing.</title>
        <authorList>
            <person name="Chien J.-T."/>
            <person name="Pakala S.B."/>
            <person name="Geraldo J.A."/>
            <person name="Lapp S.A."/>
            <person name="Barnwell J.W."/>
            <person name="Kissinger J.C."/>
            <person name="Galinski M.R."/>
            <person name="Humphrey J.C."/>
        </authorList>
    </citation>
    <scope>NUCLEOTIDE SEQUENCE [LARGE SCALE GENOMIC DNA]</scope>
    <source>
        <strain evidence="4">Hackeri</strain>
    </source>
</reference>
<dbReference type="AlphaFoldDB" id="A0A1B1E1C6"/>
<gene>
    <name evidence="3" type="ORF">PCOAH_00035680</name>
</gene>
<dbReference type="Proteomes" id="UP000092716">
    <property type="component" value="Chromosome 11"/>
</dbReference>
<dbReference type="RefSeq" id="XP_019915537.1">
    <property type="nucleotide sequence ID" value="XM_020060359.1"/>
</dbReference>
<evidence type="ECO:0000259" key="2">
    <source>
        <dbReference type="Pfam" id="PF12879"/>
    </source>
</evidence>
<dbReference type="Pfam" id="PF12879">
    <property type="entry name" value="SICA_C"/>
    <property type="match status" value="1"/>
</dbReference>
<dbReference type="OrthoDB" id="376328at2759"/>
<keyword evidence="4" id="KW-1185">Reference proteome</keyword>
<proteinExistence type="predicted"/>
<feature type="region of interest" description="Disordered" evidence="1">
    <location>
        <begin position="22"/>
        <end position="72"/>
    </location>
</feature>
<evidence type="ECO:0000313" key="3">
    <source>
        <dbReference type="EMBL" id="ANQ08842.1"/>
    </source>
</evidence>
<accession>A0A1B1E1C6</accession>
<dbReference type="GeneID" id="30910299"/>
<protein>
    <submittedName>
        <fullName evidence="3">SICA antigen</fullName>
    </submittedName>
</protein>
<feature type="compositionally biased region" description="Basic and acidic residues" evidence="1">
    <location>
        <begin position="33"/>
        <end position="48"/>
    </location>
</feature>
<feature type="domain" description="Schizont-infected cell agglutination C-terminal" evidence="2">
    <location>
        <begin position="12"/>
        <end position="134"/>
    </location>
</feature>
<dbReference type="InterPro" id="IPR024288">
    <property type="entry name" value="SICA_C"/>
</dbReference>
<evidence type="ECO:0000313" key="4">
    <source>
        <dbReference type="Proteomes" id="UP000092716"/>
    </source>
</evidence>
<dbReference type="VEuPathDB" id="PlasmoDB:PCOAH_00035680"/>